<dbReference type="GO" id="GO:0016491">
    <property type="term" value="F:oxidoreductase activity"/>
    <property type="evidence" value="ECO:0007669"/>
    <property type="project" value="UniProtKB-KW"/>
</dbReference>
<dbReference type="SUPFAM" id="SSF55347">
    <property type="entry name" value="Glyceraldehyde-3-phosphate dehydrogenase-like, C-terminal domain"/>
    <property type="match status" value="1"/>
</dbReference>
<keyword evidence="1" id="KW-0560">Oxidoreductase</keyword>
<organism evidence="4">
    <name type="scientific">freshwater metagenome</name>
    <dbReference type="NCBI Taxonomy" id="449393"/>
    <lineage>
        <taxon>unclassified sequences</taxon>
        <taxon>metagenomes</taxon>
        <taxon>ecological metagenomes</taxon>
    </lineage>
</organism>
<dbReference type="InterPro" id="IPR055170">
    <property type="entry name" value="GFO_IDH_MocA-like_dom"/>
</dbReference>
<dbReference type="Pfam" id="PF22725">
    <property type="entry name" value="GFO_IDH_MocA_C3"/>
    <property type="match status" value="1"/>
</dbReference>
<dbReference type="PANTHER" id="PTHR43818">
    <property type="entry name" value="BCDNA.GH03377"/>
    <property type="match status" value="1"/>
</dbReference>
<proteinExistence type="predicted"/>
<gene>
    <name evidence="4" type="ORF">UFOPK2370_01209</name>
</gene>
<dbReference type="InterPro" id="IPR000683">
    <property type="entry name" value="Gfo/Idh/MocA-like_OxRdtase_N"/>
</dbReference>
<dbReference type="Gene3D" id="3.40.50.720">
    <property type="entry name" value="NAD(P)-binding Rossmann-like Domain"/>
    <property type="match status" value="1"/>
</dbReference>
<feature type="domain" description="Gfo/Idh/MocA-like oxidoreductase N-terminal" evidence="2">
    <location>
        <begin position="4"/>
        <end position="117"/>
    </location>
</feature>
<dbReference type="Pfam" id="PF01408">
    <property type="entry name" value="GFO_IDH_MocA"/>
    <property type="match status" value="1"/>
</dbReference>
<dbReference type="SUPFAM" id="SSF51735">
    <property type="entry name" value="NAD(P)-binding Rossmann-fold domains"/>
    <property type="match status" value="1"/>
</dbReference>
<evidence type="ECO:0000259" key="3">
    <source>
        <dbReference type="Pfam" id="PF22725"/>
    </source>
</evidence>
<evidence type="ECO:0000313" key="4">
    <source>
        <dbReference type="EMBL" id="CAB4695238.1"/>
    </source>
</evidence>
<reference evidence="4" key="1">
    <citation type="submission" date="2020-05" db="EMBL/GenBank/DDBJ databases">
        <authorList>
            <person name="Chiriac C."/>
            <person name="Salcher M."/>
            <person name="Ghai R."/>
            <person name="Kavagutti S V."/>
        </authorList>
    </citation>
    <scope>NUCLEOTIDE SEQUENCE</scope>
</reference>
<dbReference type="InterPro" id="IPR050463">
    <property type="entry name" value="Gfo/Idh/MocA_oxidrdct_glycsds"/>
</dbReference>
<accession>A0A6J6PFE3</accession>
<dbReference type="EMBL" id="CAEZXK010000057">
    <property type="protein sequence ID" value="CAB4695238.1"/>
    <property type="molecule type" value="Genomic_DNA"/>
</dbReference>
<evidence type="ECO:0000259" key="2">
    <source>
        <dbReference type="Pfam" id="PF01408"/>
    </source>
</evidence>
<dbReference type="InterPro" id="IPR036291">
    <property type="entry name" value="NAD(P)-bd_dom_sf"/>
</dbReference>
<dbReference type="Gene3D" id="3.30.360.10">
    <property type="entry name" value="Dihydrodipicolinate Reductase, domain 2"/>
    <property type="match status" value="1"/>
</dbReference>
<dbReference type="PANTHER" id="PTHR43818:SF11">
    <property type="entry name" value="BCDNA.GH03377"/>
    <property type="match status" value="1"/>
</dbReference>
<evidence type="ECO:0000256" key="1">
    <source>
        <dbReference type="ARBA" id="ARBA00023002"/>
    </source>
</evidence>
<protein>
    <submittedName>
        <fullName evidence="4">Unannotated protein</fullName>
    </submittedName>
</protein>
<name>A0A6J6PFE3_9ZZZZ</name>
<dbReference type="GO" id="GO:0000166">
    <property type="term" value="F:nucleotide binding"/>
    <property type="evidence" value="ECO:0007669"/>
    <property type="project" value="InterPro"/>
</dbReference>
<dbReference type="AlphaFoldDB" id="A0A6J6PFE3"/>
<sequence>MAAMKIGVIGAGVISEQYLENLTKAAAVTVEMIADLDLGRSEQRAKQYGIPHFGTPEQLLAREDIELVVNLTIPKAHEEVTVAALKAGKHVWSEKPLALDTAAANRIRKQAKESNRDVGCAPDTFLGPGIQTGLRLIKEGKIGKVTGATTAFEVSGPESWHPNPDFLYAKGGGPIFDMGPYYLTALVCALGPVTQVVARSSQARDFRVIGSGPRQGEKFPVEVPTNVLALIDFAGGEAAQSSFSFDTARPRAGILEIHGTEGSIVIPDPNMHEGSLQLFRIDSGSWEPEEIACVGEVMARGVGVVDMVHAIARGKRPRADIELAAHVVEIMQSLEEAARSGKVVKIESTTTSPELVDVDFNPWISVGK</sequence>
<feature type="domain" description="GFO/IDH/MocA-like oxidoreductase" evidence="3">
    <location>
        <begin position="135"/>
        <end position="265"/>
    </location>
</feature>